<feature type="domain" description="C1q" evidence="4">
    <location>
        <begin position="11"/>
        <end position="150"/>
    </location>
</feature>
<dbReference type="InterPro" id="IPR050822">
    <property type="entry name" value="Cerebellin_Synaptic_Org"/>
</dbReference>
<protein>
    <recommendedName>
        <fullName evidence="4">C1q domain-containing protein</fullName>
    </recommendedName>
</protein>
<dbReference type="Pfam" id="PF00386">
    <property type="entry name" value="C1q"/>
    <property type="match status" value="1"/>
</dbReference>
<comment type="subcellular location">
    <subcellularLocation>
        <location evidence="1">Secreted</location>
    </subcellularLocation>
</comment>
<evidence type="ECO:0000313" key="6">
    <source>
        <dbReference type="Proteomes" id="UP000265100"/>
    </source>
</evidence>
<sequence>MTETEKLKQQLQVRQVAFSASIKSVESQTIGPFDSHTILIYNNVFTNVGNAYSPHTGIFAAPVRGAYHFEFHVAGPGNSSHGLCTVLVRNGMHVVTAWDQKESTFGSSSNGVTLILEAGDQVFMRLWSQYKIYDDQHHYSTFSGHMLFAM</sequence>
<dbReference type="PANTHER" id="PTHR22923">
    <property type="entry name" value="CEREBELLIN-RELATED"/>
    <property type="match status" value="1"/>
</dbReference>
<keyword evidence="6" id="KW-1185">Reference proteome</keyword>
<dbReference type="PRINTS" id="PR00007">
    <property type="entry name" value="COMPLEMNTC1Q"/>
</dbReference>
<reference evidence="5" key="1">
    <citation type="submission" date="2018-05" db="EMBL/GenBank/DDBJ databases">
        <authorList>
            <person name="Datahose"/>
        </authorList>
    </citation>
    <scope>NUCLEOTIDE SEQUENCE</scope>
</reference>
<reference evidence="5" key="3">
    <citation type="submission" date="2025-09" db="UniProtKB">
        <authorList>
            <consortium name="Ensembl"/>
        </authorList>
    </citation>
    <scope>IDENTIFICATION</scope>
</reference>
<dbReference type="InterPro" id="IPR001073">
    <property type="entry name" value="C1q_dom"/>
</dbReference>
<accession>A0A3P8RAJ9</accession>
<reference evidence="5" key="2">
    <citation type="submission" date="2025-08" db="UniProtKB">
        <authorList>
            <consortium name="Ensembl"/>
        </authorList>
    </citation>
    <scope>IDENTIFICATION</scope>
</reference>
<dbReference type="GeneTree" id="ENSGT00950000183116"/>
<evidence type="ECO:0000259" key="4">
    <source>
        <dbReference type="PROSITE" id="PS50871"/>
    </source>
</evidence>
<evidence type="ECO:0000256" key="1">
    <source>
        <dbReference type="ARBA" id="ARBA00004613"/>
    </source>
</evidence>
<keyword evidence="3" id="KW-0732">Signal</keyword>
<dbReference type="PANTHER" id="PTHR22923:SF102">
    <property type="entry name" value="CEREBELLIN 13-RELATED"/>
    <property type="match status" value="1"/>
</dbReference>
<dbReference type="STRING" id="8154.ENSACLP00000038544"/>
<evidence type="ECO:0000313" key="5">
    <source>
        <dbReference type="Ensembl" id="ENSACLP00000038544.1"/>
    </source>
</evidence>
<organism evidence="5 6">
    <name type="scientific">Astatotilapia calliptera</name>
    <name type="common">Eastern happy</name>
    <name type="synonym">Chromis callipterus</name>
    <dbReference type="NCBI Taxonomy" id="8154"/>
    <lineage>
        <taxon>Eukaryota</taxon>
        <taxon>Metazoa</taxon>
        <taxon>Chordata</taxon>
        <taxon>Craniata</taxon>
        <taxon>Vertebrata</taxon>
        <taxon>Euteleostomi</taxon>
        <taxon>Actinopterygii</taxon>
        <taxon>Neopterygii</taxon>
        <taxon>Teleostei</taxon>
        <taxon>Neoteleostei</taxon>
        <taxon>Acanthomorphata</taxon>
        <taxon>Ovalentaria</taxon>
        <taxon>Cichlomorphae</taxon>
        <taxon>Cichliformes</taxon>
        <taxon>Cichlidae</taxon>
        <taxon>African cichlids</taxon>
        <taxon>Pseudocrenilabrinae</taxon>
        <taxon>Haplochromini</taxon>
        <taxon>Astatotilapia</taxon>
    </lineage>
</organism>
<dbReference type="GO" id="GO:0005576">
    <property type="term" value="C:extracellular region"/>
    <property type="evidence" value="ECO:0007669"/>
    <property type="project" value="UniProtKB-SubCell"/>
</dbReference>
<dbReference type="RefSeq" id="XP_026037102.1">
    <property type="nucleotide sequence ID" value="XM_026181317.1"/>
</dbReference>
<dbReference type="PROSITE" id="PS50871">
    <property type="entry name" value="C1Q"/>
    <property type="match status" value="1"/>
</dbReference>
<dbReference type="OrthoDB" id="10070467at2759"/>
<dbReference type="SUPFAM" id="SSF49842">
    <property type="entry name" value="TNF-like"/>
    <property type="match status" value="1"/>
</dbReference>
<dbReference type="OMA" id="ESQTIGP"/>
<dbReference type="Ensembl" id="ENSACLT00000039456.2">
    <property type="protein sequence ID" value="ENSACLP00000038544.1"/>
    <property type="gene ID" value="ENSACLG00000026030.2"/>
</dbReference>
<dbReference type="InterPro" id="IPR008983">
    <property type="entry name" value="Tumour_necrosis_fac-like_dom"/>
</dbReference>
<dbReference type="SMART" id="SM00110">
    <property type="entry name" value="C1Q"/>
    <property type="match status" value="1"/>
</dbReference>
<dbReference type="AlphaFoldDB" id="A0A3P8RAJ9"/>
<dbReference type="Gene3D" id="2.60.120.40">
    <property type="match status" value="1"/>
</dbReference>
<dbReference type="Proteomes" id="UP000265100">
    <property type="component" value="Chromosome 10"/>
</dbReference>
<keyword evidence="2" id="KW-0964">Secreted</keyword>
<dbReference type="GeneID" id="113030146"/>
<evidence type="ECO:0000256" key="3">
    <source>
        <dbReference type="ARBA" id="ARBA00022729"/>
    </source>
</evidence>
<dbReference type="Bgee" id="ENSACLG00000026030">
    <property type="expression patterns" value="Expressed in camera-type eye"/>
</dbReference>
<proteinExistence type="predicted"/>
<name>A0A3P8RAJ9_ASTCA</name>
<evidence type="ECO:0000256" key="2">
    <source>
        <dbReference type="ARBA" id="ARBA00022525"/>
    </source>
</evidence>